<accession>A0A7T8JTZ9</accession>
<dbReference type="EMBL" id="CP045906">
    <property type="protein sequence ID" value="QQP34988.1"/>
    <property type="molecule type" value="Genomic_DNA"/>
</dbReference>
<protein>
    <submittedName>
        <fullName evidence="1">Uncharacterized protein</fullName>
    </submittedName>
</protein>
<dbReference type="Proteomes" id="UP000595437">
    <property type="component" value="Chromosome 17"/>
</dbReference>
<dbReference type="AlphaFoldDB" id="A0A7T8JTZ9"/>
<gene>
    <name evidence="1" type="ORF">FKW44_023077</name>
</gene>
<evidence type="ECO:0000313" key="1">
    <source>
        <dbReference type="EMBL" id="QQP34988.1"/>
    </source>
</evidence>
<proteinExistence type="predicted"/>
<organism evidence="1 2">
    <name type="scientific">Caligus rogercresseyi</name>
    <name type="common">Sea louse</name>
    <dbReference type="NCBI Taxonomy" id="217165"/>
    <lineage>
        <taxon>Eukaryota</taxon>
        <taxon>Metazoa</taxon>
        <taxon>Ecdysozoa</taxon>
        <taxon>Arthropoda</taxon>
        <taxon>Crustacea</taxon>
        <taxon>Multicrustacea</taxon>
        <taxon>Hexanauplia</taxon>
        <taxon>Copepoda</taxon>
        <taxon>Siphonostomatoida</taxon>
        <taxon>Caligidae</taxon>
        <taxon>Caligus</taxon>
    </lineage>
</organism>
<reference evidence="2" key="1">
    <citation type="submission" date="2021-01" db="EMBL/GenBank/DDBJ databases">
        <title>Caligus Genome Assembly.</title>
        <authorList>
            <person name="Gallardo-Escarate C."/>
        </authorList>
    </citation>
    <scope>NUCLEOTIDE SEQUENCE [LARGE SCALE GENOMIC DNA]</scope>
</reference>
<sequence length="51" mass="5794">MESIEVESSGAEWKIPGQLTIQISILWTSTSGLQEKTRVYMKTPDAIARRR</sequence>
<evidence type="ECO:0000313" key="2">
    <source>
        <dbReference type="Proteomes" id="UP000595437"/>
    </source>
</evidence>
<keyword evidence="2" id="KW-1185">Reference proteome</keyword>
<name>A0A7T8JTZ9_CALRO</name>